<organism evidence="2 3">
    <name type="scientific">Paraburkholderia caribensis MBA4</name>
    <dbReference type="NCBI Taxonomy" id="1323664"/>
    <lineage>
        <taxon>Bacteria</taxon>
        <taxon>Pseudomonadati</taxon>
        <taxon>Pseudomonadota</taxon>
        <taxon>Betaproteobacteria</taxon>
        <taxon>Burkholderiales</taxon>
        <taxon>Burkholderiaceae</taxon>
        <taxon>Paraburkholderia</taxon>
    </lineage>
</organism>
<feature type="chain" id="PRO_5006054312" evidence="1">
    <location>
        <begin position="19"/>
        <end position="431"/>
    </location>
</feature>
<evidence type="ECO:0000256" key="1">
    <source>
        <dbReference type="SAM" id="SignalP"/>
    </source>
</evidence>
<dbReference type="PROSITE" id="PS51257">
    <property type="entry name" value="PROKAR_LIPOPROTEIN"/>
    <property type="match status" value="1"/>
</dbReference>
<accession>A0A0P0RGZ7</accession>
<evidence type="ECO:0000313" key="3">
    <source>
        <dbReference type="Proteomes" id="UP000019146"/>
    </source>
</evidence>
<gene>
    <name evidence="2" type="ORF">K788_0000870</name>
</gene>
<reference evidence="2 3" key="1">
    <citation type="journal article" date="2014" name="Genome Announc.">
        <title>Draft Genome Sequence of the Haloacid-Degrading Burkholderia caribensis Strain MBA4.</title>
        <authorList>
            <person name="Pan Y."/>
            <person name="Kong K.F."/>
            <person name="Tsang J.S."/>
        </authorList>
    </citation>
    <scope>NUCLEOTIDE SEQUENCE [LARGE SCALE GENOMIC DNA]</scope>
    <source>
        <strain evidence="2 3">MBA4</strain>
    </source>
</reference>
<evidence type="ECO:0000313" key="2">
    <source>
        <dbReference type="EMBL" id="ALL68018.1"/>
    </source>
</evidence>
<proteinExistence type="predicted"/>
<dbReference type="RefSeq" id="WP_035999106.1">
    <property type="nucleotide sequence ID" value="NZ_CP012747.1"/>
</dbReference>
<protein>
    <submittedName>
        <fullName evidence="2">Heavy-chain fibroin</fullName>
    </submittedName>
</protein>
<dbReference type="GeneID" id="69971780"/>
<keyword evidence="1" id="KW-0732">Signal</keyword>
<feature type="signal peptide" evidence="1">
    <location>
        <begin position="1"/>
        <end position="18"/>
    </location>
</feature>
<dbReference type="Pfam" id="PF11925">
    <property type="entry name" value="DUF3443"/>
    <property type="match status" value="1"/>
</dbReference>
<dbReference type="EMBL" id="CP012747">
    <property type="protein sequence ID" value="ALL68018.1"/>
    <property type="molecule type" value="Genomic_DNA"/>
</dbReference>
<sequence length="431" mass="43132">MRALKWILAVSGMCVALAGCGGGGGSSNASTSSASGTSTPVSNTPAAVSTAFADPTATPVSSGSANTVPIVVSSFSSVRNFPMVSVKVCAPGSSAALNCSVIDNVLVDTESFGLRLFASVIPTLNNLPQQMQGAQAVAECESFGSGNTWGTVRTADVSLSSEVAQNVPIQVIADPSLAATIPTGVNGCLVGTNMTTPTALGANGILGIGTSPNDCGATCQNSLVAGAYYVCTGSSCTPAQVTIANQVTNPVTKFTTDNNGVIVEMAQVPDTGAATGTGTLVFGIDTQSNNALSGTGATILPTTIAGDMDAVFEGRSYSKAAFFDSGSSGLYFQSTVLSKAANGFYTPAAPTGMSAVFTAANSATATVKFNVSNGVTLINSGNYAFNNLGVALFNSIDIGMPFFYGRHMYYGISGQPASSAGAGPYVAYVSS</sequence>
<dbReference type="Proteomes" id="UP000019146">
    <property type="component" value="Chromosome 2"/>
</dbReference>
<name>A0A0P0RGZ7_9BURK</name>
<dbReference type="KEGG" id="bcai:K788_0000870"/>
<dbReference type="AlphaFoldDB" id="A0A0P0RGZ7"/>
<dbReference type="InterPro" id="IPR021847">
    <property type="entry name" value="DUF3443"/>
</dbReference>